<name>A0AAV5WNI6_9BILA</name>
<dbReference type="PANTHER" id="PTHR12892">
    <property type="entry name" value="FGF RECEPTOR ACTIVATING PROTEIN 1"/>
    <property type="match status" value="1"/>
</dbReference>
<feature type="transmembrane region" description="Helical" evidence="1">
    <location>
        <begin position="121"/>
        <end position="141"/>
    </location>
</feature>
<dbReference type="GO" id="GO:0006506">
    <property type="term" value="P:GPI anchor biosynthetic process"/>
    <property type="evidence" value="ECO:0007669"/>
    <property type="project" value="TreeGrafter"/>
</dbReference>
<feature type="transmembrane region" description="Helical" evidence="1">
    <location>
        <begin position="191"/>
        <end position="212"/>
    </location>
</feature>
<evidence type="ECO:0000256" key="1">
    <source>
        <dbReference type="SAM" id="Phobius"/>
    </source>
</evidence>
<dbReference type="GO" id="GO:0000139">
    <property type="term" value="C:Golgi membrane"/>
    <property type="evidence" value="ECO:0007669"/>
    <property type="project" value="InterPro"/>
</dbReference>
<feature type="non-terminal residue" evidence="2">
    <location>
        <position position="1"/>
    </location>
</feature>
<protein>
    <recommendedName>
        <fullName evidence="4">G protein-coupled receptor</fullName>
    </recommendedName>
</protein>
<reference evidence="2" key="1">
    <citation type="submission" date="2023-10" db="EMBL/GenBank/DDBJ databases">
        <title>Genome assembly of Pristionchus species.</title>
        <authorList>
            <person name="Yoshida K."/>
            <person name="Sommer R.J."/>
        </authorList>
    </citation>
    <scope>NUCLEOTIDE SEQUENCE</scope>
    <source>
        <strain evidence="2">RS5133</strain>
    </source>
</reference>
<keyword evidence="1" id="KW-0812">Transmembrane</keyword>
<comment type="caution">
    <text evidence="2">The sequence shown here is derived from an EMBL/GenBank/DDBJ whole genome shotgun (WGS) entry which is preliminary data.</text>
</comment>
<dbReference type="EMBL" id="BTSY01000006">
    <property type="protein sequence ID" value="GMT31314.1"/>
    <property type="molecule type" value="Genomic_DNA"/>
</dbReference>
<feature type="transmembrane region" description="Helical" evidence="1">
    <location>
        <begin position="161"/>
        <end position="179"/>
    </location>
</feature>
<dbReference type="InterPro" id="IPR039545">
    <property type="entry name" value="PGAP2"/>
</dbReference>
<dbReference type="PANTHER" id="PTHR12892:SF16">
    <property type="entry name" value="TRANSMEMBRANE PROTEIN"/>
    <property type="match status" value="1"/>
</dbReference>
<evidence type="ECO:0000313" key="3">
    <source>
        <dbReference type="Proteomes" id="UP001432322"/>
    </source>
</evidence>
<feature type="non-terminal residue" evidence="2">
    <location>
        <position position="300"/>
    </location>
</feature>
<keyword evidence="3" id="KW-1185">Reference proteome</keyword>
<feature type="transmembrane region" description="Helical" evidence="1">
    <location>
        <begin position="224"/>
        <end position="241"/>
    </location>
</feature>
<gene>
    <name evidence="2" type="ORF">PFISCL1PPCAC_22611</name>
</gene>
<dbReference type="GO" id="GO:0005789">
    <property type="term" value="C:endoplasmic reticulum membrane"/>
    <property type="evidence" value="ECO:0007669"/>
    <property type="project" value="TreeGrafter"/>
</dbReference>
<keyword evidence="1" id="KW-1133">Transmembrane helix</keyword>
<organism evidence="2 3">
    <name type="scientific">Pristionchus fissidentatus</name>
    <dbReference type="NCBI Taxonomy" id="1538716"/>
    <lineage>
        <taxon>Eukaryota</taxon>
        <taxon>Metazoa</taxon>
        <taxon>Ecdysozoa</taxon>
        <taxon>Nematoda</taxon>
        <taxon>Chromadorea</taxon>
        <taxon>Rhabditida</taxon>
        <taxon>Rhabditina</taxon>
        <taxon>Diplogasteromorpha</taxon>
        <taxon>Diplogasteroidea</taxon>
        <taxon>Neodiplogasteridae</taxon>
        <taxon>Pristionchus</taxon>
    </lineage>
</organism>
<keyword evidence="1" id="KW-0472">Membrane</keyword>
<dbReference type="AlphaFoldDB" id="A0AAV5WNI6"/>
<evidence type="ECO:0000313" key="2">
    <source>
        <dbReference type="EMBL" id="GMT31314.1"/>
    </source>
</evidence>
<sequence length="300" mass="33655">GVGIFTLATILSAYAMVTIATRFFNETAFIETLPLTEAELRQMPSQKRTLHEMIITGNANVTHIGGNSTHPFMLDEYVLPYGSMIRNHCKMRTPANATSLMPSVGLPSTLRGMEIMMAPQMCFRLIVMLTISIRWVATMVADYRVATVDGCPTFVKWTAALHTPTVIIQTISISLLTTLHSEIDVTIRDMIPLSLMCFCIASIVDIAALIILDRAKEAPLGVRTARKFIFLIAFFTFPVVYRAHVEFLDWRVCSIDVPWWTALCEYSFALSVAANCLLQMIEFLNVELSVHMSEEESDMR</sequence>
<proteinExistence type="predicted"/>
<accession>A0AAV5WNI6</accession>
<evidence type="ECO:0008006" key="4">
    <source>
        <dbReference type="Google" id="ProtNLM"/>
    </source>
</evidence>
<dbReference type="Proteomes" id="UP001432322">
    <property type="component" value="Unassembled WGS sequence"/>
</dbReference>